<dbReference type="PANTHER" id="PTHR31511">
    <property type="entry name" value="PROTEIN CBG23764"/>
    <property type="match status" value="1"/>
</dbReference>
<evidence type="ECO:0000313" key="1">
    <source>
        <dbReference type="EMBL" id="GBC08735.1"/>
    </source>
</evidence>
<evidence type="ECO:0000313" key="2">
    <source>
        <dbReference type="Proteomes" id="UP000247702"/>
    </source>
</evidence>
<evidence type="ECO:0008006" key="3">
    <source>
        <dbReference type="Google" id="ProtNLM"/>
    </source>
</evidence>
<proteinExistence type="predicted"/>
<dbReference type="InterPro" id="IPR043502">
    <property type="entry name" value="DNA/RNA_pol_sf"/>
</dbReference>
<dbReference type="EMBL" id="BEXD01004243">
    <property type="protein sequence ID" value="GBC08735.1"/>
    <property type="molecule type" value="Genomic_DNA"/>
</dbReference>
<dbReference type="Proteomes" id="UP000247702">
    <property type="component" value="Unassembled WGS sequence"/>
</dbReference>
<dbReference type="SUPFAM" id="SSF56672">
    <property type="entry name" value="DNA/RNA polymerases"/>
    <property type="match status" value="1"/>
</dbReference>
<protein>
    <recommendedName>
        <fullName evidence="3">DNA-directed DNA polymerase</fullName>
    </recommendedName>
</protein>
<comment type="caution">
    <text evidence="1">The sequence shown here is derived from an EMBL/GenBank/DDBJ whole genome shotgun (WGS) entry which is preliminary data.</text>
</comment>
<keyword evidence="2" id="KW-1185">Reference proteome</keyword>
<dbReference type="AlphaFoldDB" id="A0A2Z6SBN4"/>
<gene>
    <name evidence="1" type="ORF">RclHR1_08350005</name>
</gene>
<name>A0A2Z6SBN4_9GLOM</name>
<reference evidence="1 2" key="1">
    <citation type="submission" date="2017-11" db="EMBL/GenBank/DDBJ databases">
        <title>The genome of Rhizophagus clarus HR1 reveals common genetic basis of auxotrophy among arbuscular mycorrhizal fungi.</title>
        <authorList>
            <person name="Kobayashi Y."/>
        </authorList>
    </citation>
    <scope>NUCLEOTIDE SEQUENCE [LARGE SCALE GENOMIC DNA]</scope>
    <source>
        <strain evidence="1 2">HR1</strain>
    </source>
</reference>
<accession>A0A2Z6SBN4</accession>
<sequence length="315" mass="37318">MYIDSHDRFKETELPLIHEFHNTLKDEYHNLYLKTDVLNLADVWTEFRKMSIEYYELDSSHYVSAPSLTWDGMLKMTGTYEYLKDLPPVMKNVAIEKDWLCPYNAKLVEQLDGERFSITEKLVPHLGPRKNYVIHYQELQYYIKLGIVVDEVSEILSFDQTNWLESYITFNTEKRNEAKKAGNTFLSDFFKLMNVSVYGKTMENVHKYQDIKIMKNNNEQNEKAFLKKVRSPRFKYNRLIGLTLIGAHMGKASVTLNEPIIVRASVLELSKLHMYEFWYGYVKEKYGDKSQLGYMNTDSFIYHVETENIYKDMVK</sequence>
<organism evidence="1 2">
    <name type="scientific">Rhizophagus clarus</name>
    <dbReference type="NCBI Taxonomy" id="94130"/>
    <lineage>
        <taxon>Eukaryota</taxon>
        <taxon>Fungi</taxon>
        <taxon>Fungi incertae sedis</taxon>
        <taxon>Mucoromycota</taxon>
        <taxon>Glomeromycotina</taxon>
        <taxon>Glomeromycetes</taxon>
        <taxon>Glomerales</taxon>
        <taxon>Glomeraceae</taxon>
        <taxon>Rhizophagus</taxon>
    </lineage>
</organism>
<dbReference type="PANTHER" id="PTHR31511:SF12">
    <property type="entry name" value="RHO TERMINATION FACTOR N-TERMINAL DOMAIN-CONTAINING PROTEIN"/>
    <property type="match status" value="1"/>
</dbReference>